<gene>
    <name evidence="11" type="ORF">DR999_PMT07156</name>
</gene>
<proteinExistence type="inferred from homology"/>
<protein>
    <submittedName>
        <fullName evidence="11">Homeobox protein MIXL1</fullName>
    </submittedName>
</protein>
<keyword evidence="6 7" id="KW-0539">Nucleus</keyword>
<evidence type="ECO:0000256" key="8">
    <source>
        <dbReference type="RuleBase" id="RU000682"/>
    </source>
</evidence>
<dbReference type="SUPFAM" id="SSF46689">
    <property type="entry name" value="Homeodomain-like"/>
    <property type="match status" value="1"/>
</dbReference>
<feature type="DNA-binding region" description="Homeobox" evidence="7">
    <location>
        <begin position="74"/>
        <end position="133"/>
    </location>
</feature>
<feature type="domain" description="Homeobox" evidence="10">
    <location>
        <begin position="72"/>
        <end position="132"/>
    </location>
</feature>
<name>A0A4D9EVH4_9SAUR</name>
<dbReference type="PANTHER" id="PTHR47656">
    <property type="entry name" value="HOMEOBOX PROTEIN MIXL"/>
    <property type="match status" value="1"/>
</dbReference>
<sequence>MDLYPTQNAAHRGGLAQPEGRFPGAFSTDRSEVAGGGCPSLSQDLSPPASATVAAALPAPFPPDAAELVPSISQRRKRTNFTTAQLETLELVFNDTMYPDIYLREKLADMTQIPESRIQVWFQNRRAKSRRQRGKPCSSPAAAEPFPSHKAPAKNAYPPVGIQQHTSNTEQHNYFQAPGGPSGLAYATQPHFPSNHSSTSVKALEDHQPHYALSGVAQIVQIKEENAGPYKWPSKMPFQPGLGVDFESVPPNRTIGPEMNFLVPSLPLSAGASRHGGMGKLCGPHAQTMCGQYSPVSDAEDTSGYSESGSEWEESTLSAFRGI</sequence>
<evidence type="ECO:0000256" key="9">
    <source>
        <dbReference type="SAM" id="MobiDB-lite"/>
    </source>
</evidence>
<feature type="region of interest" description="Disordered" evidence="9">
    <location>
        <begin position="1"/>
        <end position="24"/>
    </location>
</feature>
<dbReference type="GO" id="GO:0000978">
    <property type="term" value="F:RNA polymerase II cis-regulatory region sequence-specific DNA binding"/>
    <property type="evidence" value="ECO:0007669"/>
    <property type="project" value="TreeGrafter"/>
</dbReference>
<dbReference type="EMBL" id="QXTE01000049">
    <property type="protein sequence ID" value="TFK09764.1"/>
    <property type="molecule type" value="Genomic_DNA"/>
</dbReference>
<dbReference type="PROSITE" id="PS00027">
    <property type="entry name" value="HOMEOBOX_1"/>
    <property type="match status" value="1"/>
</dbReference>
<dbReference type="GO" id="GO:0002244">
    <property type="term" value="P:hematopoietic progenitor cell differentiation"/>
    <property type="evidence" value="ECO:0007669"/>
    <property type="project" value="InterPro"/>
</dbReference>
<dbReference type="GO" id="GO:0001228">
    <property type="term" value="F:DNA-binding transcription activator activity, RNA polymerase II-specific"/>
    <property type="evidence" value="ECO:0007669"/>
    <property type="project" value="InterPro"/>
</dbReference>
<keyword evidence="4 7" id="KW-0238">DNA-binding</keyword>
<evidence type="ECO:0000259" key="10">
    <source>
        <dbReference type="PROSITE" id="PS50071"/>
    </source>
</evidence>
<dbReference type="STRING" id="55544.A0A4D9EVH4"/>
<feature type="compositionally biased region" description="Basic residues" evidence="9">
    <location>
        <begin position="125"/>
        <end position="134"/>
    </location>
</feature>
<evidence type="ECO:0000313" key="11">
    <source>
        <dbReference type="EMBL" id="TFK09764.1"/>
    </source>
</evidence>
<keyword evidence="12" id="KW-1185">Reference proteome</keyword>
<comment type="similarity">
    <text evidence="2">Belongs to the paired homeobox family.</text>
</comment>
<dbReference type="PANTHER" id="PTHR47656:SF1">
    <property type="entry name" value="HOMEOBOX PROTEIN MIXL1"/>
    <property type="match status" value="1"/>
</dbReference>
<reference evidence="11 12" key="1">
    <citation type="submission" date="2019-04" db="EMBL/GenBank/DDBJ databases">
        <title>Draft genome of the big-headed turtle Platysternon megacephalum.</title>
        <authorList>
            <person name="Gong S."/>
        </authorList>
    </citation>
    <scope>NUCLEOTIDE SEQUENCE [LARGE SCALE GENOMIC DNA]</scope>
    <source>
        <strain evidence="11">DO16091913</strain>
        <tissue evidence="11">Muscle</tissue>
    </source>
</reference>
<evidence type="ECO:0000256" key="6">
    <source>
        <dbReference type="ARBA" id="ARBA00023242"/>
    </source>
</evidence>
<dbReference type="Proteomes" id="UP000297703">
    <property type="component" value="Unassembled WGS sequence"/>
</dbReference>
<feature type="region of interest" description="Disordered" evidence="9">
    <location>
        <begin position="124"/>
        <end position="155"/>
    </location>
</feature>
<organism evidence="11 12">
    <name type="scientific">Platysternon megacephalum</name>
    <name type="common">big-headed turtle</name>
    <dbReference type="NCBI Taxonomy" id="55544"/>
    <lineage>
        <taxon>Eukaryota</taxon>
        <taxon>Metazoa</taxon>
        <taxon>Chordata</taxon>
        <taxon>Craniata</taxon>
        <taxon>Vertebrata</taxon>
        <taxon>Euteleostomi</taxon>
        <taxon>Archelosauria</taxon>
        <taxon>Testudinata</taxon>
        <taxon>Testudines</taxon>
        <taxon>Cryptodira</taxon>
        <taxon>Durocryptodira</taxon>
        <taxon>Testudinoidea</taxon>
        <taxon>Platysternidae</taxon>
        <taxon>Platysternon</taxon>
    </lineage>
</organism>
<evidence type="ECO:0000256" key="7">
    <source>
        <dbReference type="PROSITE-ProRule" id="PRU00108"/>
    </source>
</evidence>
<dbReference type="InterPro" id="IPR009057">
    <property type="entry name" value="Homeodomain-like_sf"/>
</dbReference>
<evidence type="ECO:0000313" key="12">
    <source>
        <dbReference type="Proteomes" id="UP000297703"/>
    </source>
</evidence>
<dbReference type="GO" id="GO:0001706">
    <property type="term" value="P:endoderm formation"/>
    <property type="evidence" value="ECO:0007669"/>
    <property type="project" value="TreeGrafter"/>
</dbReference>
<feature type="region of interest" description="Disordered" evidence="9">
    <location>
        <begin position="294"/>
        <end position="323"/>
    </location>
</feature>
<keyword evidence="3" id="KW-0217">Developmental protein</keyword>
<evidence type="ECO:0000256" key="2">
    <source>
        <dbReference type="ARBA" id="ARBA00005733"/>
    </source>
</evidence>
<evidence type="ECO:0000256" key="1">
    <source>
        <dbReference type="ARBA" id="ARBA00004123"/>
    </source>
</evidence>
<dbReference type="InterPro" id="IPR017970">
    <property type="entry name" value="Homeobox_CS"/>
</dbReference>
<comment type="caution">
    <text evidence="11">The sequence shown here is derived from an EMBL/GenBank/DDBJ whole genome shotgun (WGS) entry which is preliminary data.</text>
</comment>
<dbReference type="InterPro" id="IPR042917">
    <property type="entry name" value="MIXL1"/>
</dbReference>
<evidence type="ECO:0000256" key="4">
    <source>
        <dbReference type="ARBA" id="ARBA00023125"/>
    </source>
</evidence>
<dbReference type="AlphaFoldDB" id="A0A4D9EVH4"/>
<dbReference type="OrthoDB" id="6159439at2759"/>
<dbReference type="SMART" id="SM00389">
    <property type="entry name" value="HOX"/>
    <property type="match status" value="1"/>
</dbReference>
<evidence type="ECO:0000256" key="3">
    <source>
        <dbReference type="ARBA" id="ARBA00022473"/>
    </source>
</evidence>
<comment type="subcellular location">
    <subcellularLocation>
        <location evidence="1 7 8">Nucleus</location>
    </subcellularLocation>
</comment>
<dbReference type="InterPro" id="IPR001356">
    <property type="entry name" value="HD"/>
</dbReference>
<dbReference type="CDD" id="cd00086">
    <property type="entry name" value="homeodomain"/>
    <property type="match status" value="1"/>
</dbReference>
<evidence type="ECO:0000256" key="5">
    <source>
        <dbReference type="ARBA" id="ARBA00023155"/>
    </source>
</evidence>
<dbReference type="GO" id="GO:0005634">
    <property type="term" value="C:nucleus"/>
    <property type="evidence" value="ECO:0007669"/>
    <property type="project" value="UniProtKB-SubCell"/>
</dbReference>
<keyword evidence="5 7" id="KW-0371">Homeobox</keyword>
<dbReference type="FunFam" id="1.10.10.60:FF:000312">
    <property type="entry name" value="Mix-type homeobox gene 1"/>
    <property type="match status" value="1"/>
</dbReference>
<dbReference type="Pfam" id="PF00046">
    <property type="entry name" value="Homeodomain"/>
    <property type="match status" value="1"/>
</dbReference>
<dbReference type="PROSITE" id="PS50071">
    <property type="entry name" value="HOMEOBOX_2"/>
    <property type="match status" value="1"/>
</dbReference>
<accession>A0A4D9EVH4</accession>
<dbReference type="Gene3D" id="1.10.10.60">
    <property type="entry name" value="Homeodomain-like"/>
    <property type="match status" value="1"/>
</dbReference>
<reference evidence="11 12" key="2">
    <citation type="submission" date="2019-04" db="EMBL/GenBank/DDBJ databases">
        <title>The genome sequence of big-headed turtle.</title>
        <authorList>
            <person name="Gong S."/>
        </authorList>
    </citation>
    <scope>NUCLEOTIDE SEQUENCE [LARGE SCALE GENOMIC DNA]</scope>
    <source>
        <strain evidence="11">DO16091913</strain>
        <tissue evidence="11">Muscle</tissue>
    </source>
</reference>